<comment type="caution">
    <text evidence="7">The sequence shown here is derived from an EMBL/GenBank/DDBJ whole genome shotgun (WGS) entry which is preliminary data.</text>
</comment>
<evidence type="ECO:0000259" key="6">
    <source>
        <dbReference type="Pfam" id="PF05433"/>
    </source>
</evidence>
<dbReference type="GO" id="GO:0009279">
    <property type="term" value="C:cell outer membrane"/>
    <property type="evidence" value="ECO:0007669"/>
    <property type="project" value="UniProtKB-SubCell"/>
</dbReference>
<keyword evidence="8" id="KW-1185">Reference proteome</keyword>
<evidence type="ECO:0000256" key="4">
    <source>
        <dbReference type="ARBA" id="ARBA00023139"/>
    </source>
</evidence>
<dbReference type="InterPro" id="IPR008816">
    <property type="entry name" value="Gly_zipper_2TM_dom"/>
</dbReference>
<dbReference type="InterPro" id="IPR051407">
    <property type="entry name" value="Bact_OM_lipoprot/Surf_antigen"/>
</dbReference>
<sequence length="177" mass="18264">MRRRDRATEQYGRHKRPGLKDTAMKKILPATLFVAAALAVTGCAAPSDSAVVYKRGQLQQPQTVEFGQVVSVQNVKVEGEKNPLLTLGGTAIGGIAGSNIGGGSGSTVGAIAGAMIGGLASESIQQGVGTKNALEVTVRLDRDGRMISVVQDGDLPLVAGQRVRILTGAGTMRVVPM</sequence>
<evidence type="ECO:0000313" key="7">
    <source>
        <dbReference type="EMBL" id="NDV12513.1"/>
    </source>
</evidence>
<dbReference type="PANTHER" id="PTHR35603:SF1">
    <property type="entry name" value="OUTER MEMBRANE LIPOPROTEIN SLYB"/>
    <property type="match status" value="1"/>
</dbReference>
<accession>A0A6B2KQZ7</accession>
<keyword evidence="5" id="KW-0449">Lipoprotein</keyword>
<dbReference type="Proteomes" id="UP000482578">
    <property type="component" value="Unassembled WGS sequence"/>
</dbReference>
<reference evidence="7 8" key="1">
    <citation type="submission" date="2020-02" db="EMBL/GenBank/DDBJ databases">
        <authorList>
            <person name="Yang Z."/>
        </authorList>
    </citation>
    <scope>NUCLEOTIDE SEQUENCE [LARGE SCALE GENOMIC DNA]</scope>
    <source>
        <strain evidence="7 8">HX-7-9</strain>
    </source>
</reference>
<dbReference type="Pfam" id="PF05433">
    <property type="entry name" value="Rick_17kDa_Anti"/>
    <property type="match status" value="1"/>
</dbReference>
<name>A0A6B2KQZ7_9NEIS</name>
<dbReference type="EMBL" id="JAAGAA010000005">
    <property type="protein sequence ID" value="NDV12513.1"/>
    <property type="molecule type" value="Genomic_DNA"/>
</dbReference>
<evidence type="ECO:0000313" key="8">
    <source>
        <dbReference type="Proteomes" id="UP000482578"/>
    </source>
</evidence>
<keyword evidence="3" id="KW-0472">Membrane</keyword>
<feature type="domain" description="Glycine zipper 2TM" evidence="6">
    <location>
        <begin position="86"/>
        <end position="124"/>
    </location>
</feature>
<comment type="subcellular location">
    <subcellularLocation>
        <location evidence="1">Cell outer membrane</location>
        <topology evidence="1">Lipid-anchor</topology>
    </subcellularLocation>
</comment>
<keyword evidence="4" id="KW-0564">Palmitate</keyword>
<keyword evidence="2" id="KW-0732">Signal</keyword>
<evidence type="ECO:0000256" key="1">
    <source>
        <dbReference type="ARBA" id="ARBA00004459"/>
    </source>
</evidence>
<evidence type="ECO:0000256" key="2">
    <source>
        <dbReference type="ARBA" id="ARBA00022729"/>
    </source>
</evidence>
<gene>
    <name evidence="7" type="ORF">GZH52_06840</name>
</gene>
<organism evidence="7 8">
    <name type="scientific">Crenobacter caeni</name>
    <dbReference type="NCBI Taxonomy" id="2705474"/>
    <lineage>
        <taxon>Bacteria</taxon>
        <taxon>Pseudomonadati</taxon>
        <taxon>Pseudomonadota</taxon>
        <taxon>Betaproteobacteria</taxon>
        <taxon>Neisseriales</taxon>
        <taxon>Neisseriaceae</taxon>
        <taxon>Crenobacter</taxon>
    </lineage>
</organism>
<proteinExistence type="predicted"/>
<evidence type="ECO:0000256" key="3">
    <source>
        <dbReference type="ARBA" id="ARBA00023136"/>
    </source>
</evidence>
<evidence type="ECO:0000256" key="5">
    <source>
        <dbReference type="ARBA" id="ARBA00023288"/>
    </source>
</evidence>
<protein>
    <submittedName>
        <fullName evidence="7">Glycine zipper 2TM domain-containing protein</fullName>
    </submittedName>
</protein>
<dbReference type="AlphaFoldDB" id="A0A6B2KQZ7"/>
<dbReference type="PANTHER" id="PTHR35603">
    <property type="match status" value="1"/>
</dbReference>